<comment type="subcellular location">
    <subcellularLocation>
        <location evidence="1">Secreted</location>
    </subcellularLocation>
</comment>
<gene>
    <name evidence="4" type="ORF">SAMN04488239_10437</name>
</gene>
<keyword evidence="5" id="KW-1185">Reference proteome</keyword>
<organism evidence="4 5">
    <name type="scientific">Ruegeria marina</name>
    <dbReference type="NCBI Taxonomy" id="639004"/>
    <lineage>
        <taxon>Bacteria</taxon>
        <taxon>Pseudomonadati</taxon>
        <taxon>Pseudomonadota</taxon>
        <taxon>Alphaproteobacteria</taxon>
        <taxon>Rhodobacterales</taxon>
        <taxon>Roseobacteraceae</taxon>
        <taxon>Ruegeria</taxon>
    </lineage>
</organism>
<sequence>MADPALFTTVSDNSLLDYGQNLIAQGDDNSEQFDITAVFENGFSFGDQVFTDLFVSTNGGVSFVNPFIYYYGTFLNTEYVIAPFYDDLDNRALPPGPDPGIYFDINAERDSVVVSWIGVGIYNQNITAPNTFQLEIMDLGGGDAEIIFRYNDMGSSGPDLGSPDGTPPNFQIGAVADGFPRMFLRGGTSADALGEAQNLDTLVGNTGVAGVWQFRVIDGHLQIDDLIGETQNGNGNPNTLVGSDYYDLLNGGGGNDTIFGGLGIDRLNGDDGNDSILGQSDDDILRGNSGNDTLSGGTGNDLLFGDAGSDDLYGNEGNDTLVGGAGDDWLFGGGGTDFASYQTAATGVTVSLTAPFDNTGDAQDDLYFDVFNIIGSDFADDISGDNSANILRGGGGNDALSGDDGEDTLYGEDGNDILDGGDNNDELIGGAGGDTLLGGAGFDAASYRDAQSGLRADLSDASTNTGDAQGDSYAQIEDLFGSNFDDTLRGSAISNLIIGQGGNDLIEGLGGNDFLFGSTGDDTLNGGEGGDLLTGNAGIDTATYQNAAGGVRADLGNSASNTGEAAGDTFESIENLIGTDFQDTLVGNSVNNLLNGGASVDELIGGTGDDTLIGGAAADMLDGGDGSDTADYSTAQSGVVASLFAPANNTGDARGDVYNSIENLTGSEFADTLSDDAGNNRVEGLGGNDLFTTHGGTDSFDGGDGSDTLSYAQTGFVIVDLEDGTRNAGDASGDTITGIEHIFGSNGSDDLFGDAGANFLFGGNNVDHLDGRAGNDTLRGGAGNDTLTGGSGGDAFVLELGMGNDTATDFTLGEDSLDTSRLSASEIAAITYGTSSGGDRVVQLSDGSSLTLLGVPRNSTPTGAPTISGVAAQGQTLTADLGTIADPDGLGLFSIRWLRDGELISGATETSYLLTQEDVGAEITVRVRYIDGFATQETVLSAPVGPVNNVNDAPTGTVEIIGTARQGQVLAAQAGAIADADGLGSLTYQWLRNGTEVSGANEINFALTEADVGATMSVRVSYVDGQGTTETIVGTATQPVENVNDAPSGAPFVDGSALVGETLTVFGGTIEDIDGLGAFSFQWFRNGVAINGADGQSYTLTIADAGTQISARISYTDGHGTPESLTSTPLSVPAAAGQTIDGNEQANTLNGEDQADTIRGFGGNDLLEGRGNNDSILGGFGADTLYGGPGNDTLDGEAGNDLIGGSPGNDSLIGGDGNDALFTADGNDTAVGGDGNDTLGGALGNDSLLGQVGDDQLWGAGGDDTAVGGFGSDTLGGAAGNDSLSGQDGNDELWGSFGNDTMDGGDGNDTLGAAGGNDQLDGGNGADELWGAAGMDTLIGGAGDDQIGGGRDDDWIEGGFGHDAAFGGAGNDRIEGNGGNDTLFGAAGDDTLVGGAGNDQIFGGPGTGDVAVFDVNRSQANIIQQGNALIVTSTEGTDTIEGVEVLNFLDQIVNVSTLFPDTNAPTAGNDSLFGSDANNQIQALAGNDTVSGLGGNDTLSGNSGNDSLSGDSGNDRLLGGDGNDTLFGGDGDDTLDGNAGDDDYFTGTGNDVVIFGTGEDWVYGFSLADDRIDLSGTSINNFADLSLHISQILLGRRDEVPDVRITDGPNVLVLENILLSQLTADNFIF</sequence>
<name>A0A1G6Q775_9RHOB</name>
<accession>A0A1G6Q775</accession>
<dbReference type="PROSITE" id="PS00330">
    <property type="entry name" value="HEMOLYSIN_CALCIUM"/>
    <property type="match status" value="13"/>
</dbReference>
<feature type="compositionally biased region" description="Low complexity" evidence="3">
    <location>
        <begin position="1499"/>
        <end position="1523"/>
    </location>
</feature>
<dbReference type="OrthoDB" id="9342475at2"/>
<dbReference type="GO" id="GO:0005576">
    <property type="term" value="C:extracellular region"/>
    <property type="evidence" value="ECO:0007669"/>
    <property type="project" value="UniProtKB-SubCell"/>
</dbReference>
<evidence type="ECO:0000313" key="5">
    <source>
        <dbReference type="Proteomes" id="UP000199628"/>
    </source>
</evidence>
<reference evidence="5" key="1">
    <citation type="submission" date="2016-10" db="EMBL/GenBank/DDBJ databases">
        <authorList>
            <person name="Varghese N."/>
            <person name="Submissions S."/>
        </authorList>
    </citation>
    <scope>NUCLEOTIDE SEQUENCE [LARGE SCALE GENOMIC DNA]</scope>
    <source>
        <strain evidence="5">CGMCC 1.9108</strain>
    </source>
</reference>
<dbReference type="Gene3D" id="2.150.10.10">
    <property type="entry name" value="Serralysin-like metalloprotease, C-terminal"/>
    <property type="match status" value="11"/>
</dbReference>
<evidence type="ECO:0000256" key="1">
    <source>
        <dbReference type="ARBA" id="ARBA00004613"/>
    </source>
</evidence>
<evidence type="ECO:0000256" key="3">
    <source>
        <dbReference type="SAM" id="MobiDB-lite"/>
    </source>
</evidence>
<evidence type="ECO:0000313" key="4">
    <source>
        <dbReference type="EMBL" id="SDC88071.1"/>
    </source>
</evidence>
<dbReference type="SUPFAM" id="SSF51120">
    <property type="entry name" value="beta-Roll"/>
    <property type="match status" value="10"/>
</dbReference>
<dbReference type="Proteomes" id="UP000199628">
    <property type="component" value="Unassembled WGS sequence"/>
</dbReference>
<dbReference type="PANTHER" id="PTHR38340:SF1">
    <property type="entry name" value="S-LAYER PROTEIN"/>
    <property type="match status" value="1"/>
</dbReference>
<dbReference type="PRINTS" id="PR00313">
    <property type="entry name" value="CABNDNGRPT"/>
</dbReference>
<dbReference type="InterPro" id="IPR050557">
    <property type="entry name" value="RTX_toxin/Mannuronan_C5-epim"/>
</dbReference>
<keyword evidence="2" id="KW-0964">Secreted</keyword>
<dbReference type="PANTHER" id="PTHR38340">
    <property type="entry name" value="S-LAYER PROTEIN"/>
    <property type="match status" value="1"/>
</dbReference>
<dbReference type="GO" id="GO:0005509">
    <property type="term" value="F:calcium ion binding"/>
    <property type="evidence" value="ECO:0007669"/>
    <property type="project" value="InterPro"/>
</dbReference>
<dbReference type="InterPro" id="IPR011049">
    <property type="entry name" value="Serralysin-like_metalloprot_C"/>
</dbReference>
<dbReference type="STRING" id="639004.SAMN04488239_10437"/>
<dbReference type="Gene3D" id="2.60.40.2700">
    <property type="match status" value="3"/>
</dbReference>
<dbReference type="RefSeq" id="WP_093029165.1">
    <property type="nucleotide sequence ID" value="NZ_FMZV01000004.1"/>
</dbReference>
<protein>
    <submittedName>
        <fullName evidence="4">Hemolysin-type calcium-binding repeat-containing protein</fullName>
    </submittedName>
</protein>
<feature type="region of interest" description="Disordered" evidence="3">
    <location>
        <begin position="1191"/>
        <end position="1217"/>
    </location>
</feature>
<dbReference type="EMBL" id="FMZV01000004">
    <property type="protein sequence ID" value="SDC88071.1"/>
    <property type="molecule type" value="Genomic_DNA"/>
</dbReference>
<dbReference type="InterPro" id="IPR018511">
    <property type="entry name" value="Hemolysin-typ_Ca-bd_CS"/>
</dbReference>
<dbReference type="InterPro" id="IPR001343">
    <property type="entry name" value="Hemolysn_Ca-bd"/>
</dbReference>
<dbReference type="Pfam" id="PF00353">
    <property type="entry name" value="HemolysinCabind"/>
    <property type="match status" value="16"/>
</dbReference>
<evidence type="ECO:0000256" key="2">
    <source>
        <dbReference type="ARBA" id="ARBA00022525"/>
    </source>
</evidence>
<proteinExistence type="predicted"/>
<feature type="region of interest" description="Disordered" evidence="3">
    <location>
        <begin position="1492"/>
        <end position="1523"/>
    </location>
</feature>